<sequence length="358" mass="40671">MIRSGPVAVTARRLQLSEVIPAGANTATLQLFPQAVLSFATVFFGALHGQDRITRHGYTLFGTALKQLNLALSEPKCYTRDDVIISVITLALLEFWVPSGPKHYLKHIAGVERLLELRGPDPKSLELYRGLRHMILFASLSTRKPSILAGLEWKKAFRVNCSEEESQKQDLYDVLADCTVLVAERDVLATWVLDFERYTLRQSEIEKKALLLLTNLRSWKMRWDNDKENSYVEISVNEDDPPPFRTILEFSSDSAATMLLFYNSALIHVLQILASLQLDNSLSKDEYIAAERSAAFDICRCIPYYLVRKSHLDLRCVHLAVVTAWKTLRHRETADGRWLMDILSAKSQESFAPGLWAD</sequence>
<reference evidence="1 2" key="1">
    <citation type="submission" date="2016-04" db="EMBL/GenBank/DDBJ databases">
        <title>A degradative enzymes factory behind the ericoid mycorrhizal symbiosis.</title>
        <authorList>
            <consortium name="DOE Joint Genome Institute"/>
            <person name="Martino E."/>
            <person name="Morin E."/>
            <person name="Grelet G."/>
            <person name="Kuo A."/>
            <person name="Kohler A."/>
            <person name="Daghino S."/>
            <person name="Barry K."/>
            <person name="Choi C."/>
            <person name="Cichocki N."/>
            <person name="Clum A."/>
            <person name="Copeland A."/>
            <person name="Hainaut M."/>
            <person name="Haridas S."/>
            <person name="Labutti K."/>
            <person name="Lindquist E."/>
            <person name="Lipzen A."/>
            <person name="Khouja H.-R."/>
            <person name="Murat C."/>
            <person name="Ohm R."/>
            <person name="Olson A."/>
            <person name="Spatafora J."/>
            <person name="Veneault-Fourrey C."/>
            <person name="Henrissat B."/>
            <person name="Grigoriev I."/>
            <person name="Martin F."/>
            <person name="Perotto S."/>
        </authorList>
    </citation>
    <scope>NUCLEOTIDE SEQUENCE [LARGE SCALE GENOMIC DNA]</scope>
    <source>
        <strain evidence="1 2">F</strain>
    </source>
</reference>
<keyword evidence="2" id="KW-1185">Reference proteome</keyword>
<protein>
    <submittedName>
        <fullName evidence="1">Uncharacterized protein</fullName>
    </submittedName>
</protein>
<dbReference type="EMBL" id="KZ613945">
    <property type="protein sequence ID" value="PMD40300.1"/>
    <property type="molecule type" value="Genomic_DNA"/>
</dbReference>
<accession>A0A2J6RP81</accession>
<dbReference type="PANTHER" id="PTHR38111:SF2">
    <property type="entry name" value="FINGER DOMAIN PROTEIN, PUTATIVE (AFU_ORTHOLOGUE AFUA_1G01560)-RELATED"/>
    <property type="match status" value="1"/>
</dbReference>
<name>A0A2J6RP81_HYAVF</name>
<proteinExistence type="predicted"/>
<gene>
    <name evidence="1" type="ORF">L207DRAFT_511816</name>
</gene>
<dbReference type="AlphaFoldDB" id="A0A2J6RP81"/>
<dbReference type="Pfam" id="PF11951">
    <property type="entry name" value="Fungal_trans_2"/>
    <property type="match status" value="1"/>
</dbReference>
<evidence type="ECO:0000313" key="1">
    <source>
        <dbReference type="EMBL" id="PMD40300.1"/>
    </source>
</evidence>
<dbReference type="PANTHER" id="PTHR38111">
    <property type="entry name" value="ZN(2)-C6 FUNGAL-TYPE DOMAIN-CONTAINING PROTEIN-RELATED"/>
    <property type="match status" value="1"/>
</dbReference>
<dbReference type="STRING" id="1149755.A0A2J6RP81"/>
<organism evidence="1 2">
    <name type="scientific">Hyaloscypha variabilis (strain UAMH 11265 / GT02V1 / F)</name>
    <name type="common">Meliniomyces variabilis</name>
    <dbReference type="NCBI Taxonomy" id="1149755"/>
    <lineage>
        <taxon>Eukaryota</taxon>
        <taxon>Fungi</taxon>
        <taxon>Dikarya</taxon>
        <taxon>Ascomycota</taxon>
        <taxon>Pezizomycotina</taxon>
        <taxon>Leotiomycetes</taxon>
        <taxon>Helotiales</taxon>
        <taxon>Hyaloscyphaceae</taxon>
        <taxon>Hyaloscypha</taxon>
        <taxon>Hyaloscypha variabilis</taxon>
    </lineage>
</organism>
<dbReference type="OrthoDB" id="5126878at2759"/>
<dbReference type="InterPro" id="IPR053178">
    <property type="entry name" value="Osmoadaptation_assoc"/>
</dbReference>
<dbReference type="Proteomes" id="UP000235786">
    <property type="component" value="Unassembled WGS sequence"/>
</dbReference>
<dbReference type="InterPro" id="IPR021858">
    <property type="entry name" value="Fun_TF"/>
</dbReference>
<evidence type="ECO:0000313" key="2">
    <source>
        <dbReference type="Proteomes" id="UP000235786"/>
    </source>
</evidence>